<evidence type="ECO:0000313" key="3">
    <source>
        <dbReference type="EMBL" id="MBF6636757.1"/>
    </source>
</evidence>
<comment type="subcellular location">
    <subcellularLocation>
        <location evidence="2">Cytoplasm</location>
    </subcellularLocation>
</comment>
<protein>
    <recommendedName>
        <fullName evidence="2">Triosephosphate isomerase</fullName>
        <ecNumber evidence="2">5.3.1.1</ecNumber>
    </recommendedName>
</protein>
<dbReference type="PANTHER" id="PTHR21139">
    <property type="entry name" value="TRIOSEPHOSPHATE ISOMERASE"/>
    <property type="match status" value="1"/>
</dbReference>
<reference evidence="4" key="1">
    <citation type="submission" date="2016-12" db="EMBL/GenBank/DDBJ databases">
        <authorList>
            <person name="Le Fleche-Mateos A."/>
        </authorList>
    </citation>
    <scope>NUCLEOTIDE SEQUENCE</scope>
    <source>
        <strain evidence="4">213</strain>
    </source>
</reference>
<dbReference type="Proteomes" id="UP000705283">
    <property type="component" value="Unassembled WGS sequence"/>
</dbReference>
<dbReference type="InterPro" id="IPR035990">
    <property type="entry name" value="TIM_sf"/>
</dbReference>
<evidence type="ECO:0000313" key="4">
    <source>
        <dbReference type="EMBL" id="ORJ20930.1"/>
    </source>
</evidence>
<keyword evidence="1 2" id="KW-0413">Isomerase</keyword>
<proteinExistence type="inferred from homology"/>
<dbReference type="PANTHER" id="PTHR21139:SF2">
    <property type="entry name" value="TRIOSEPHOSPHATE ISOMERASE"/>
    <property type="match status" value="1"/>
</dbReference>
<dbReference type="GO" id="GO:0005829">
    <property type="term" value="C:cytosol"/>
    <property type="evidence" value="ECO:0007669"/>
    <property type="project" value="TreeGrafter"/>
</dbReference>
<dbReference type="Proteomes" id="UP000192722">
    <property type="component" value="Unassembled WGS sequence"/>
</dbReference>
<keyword evidence="2" id="KW-0963">Cytoplasm</keyword>
<comment type="catalytic activity">
    <reaction evidence="2">
        <text>D-glyceraldehyde 3-phosphate = dihydroxyacetone phosphate</text>
        <dbReference type="Rhea" id="RHEA:18585"/>
        <dbReference type="ChEBI" id="CHEBI:57642"/>
        <dbReference type="ChEBI" id="CHEBI:59776"/>
        <dbReference type="EC" id="5.3.1.1"/>
    </reaction>
</comment>
<dbReference type="GO" id="GO:0006096">
    <property type="term" value="P:glycolytic process"/>
    <property type="evidence" value="ECO:0007669"/>
    <property type="project" value="UniProtKB-KW"/>
</dbReference>
<reference evidence="4 5" key="2">
    <citation type="journal article" date="2017" name="Int. J. Syst. Evol. Microbiol.">
        <title>Rouxiella badensis sp. nov. and Rouxiella silvae sp. nov. isolated from peat bog soil in Germany and emendation of the genus description.</title>
        <authorList>
            <person name="Le Fleche-Mateos A."/>
            <person name="Kugler J.H."/>
            <person name="Hansen S.H."/>
            <person name="Syldatk C."/>
            <person name="Hausmann R."/>
            <person name="Lomprez F."/>
            <person name="Vandenbogaert M."/>
            <person name="Manuguerra J.C."/>
            <person name="Grimont P.A."/>
        </authorList>
    </citation>
    <scope>NUCLEOTIDE SEQUENCE [LARGE SCALE GENOMIC DNA]</scope>
    <source>
        <strain evidence="4 5">213</strain>
    </source>
</reference>
<dbReference type="Gene3D" id="3.20.20.70">
    <property type="entry name" value="Aldolase class I"/>
    <property type="match status" value="1"/>
</dbReference>
<organism evidence="3 6">
    <name type="scientific">Rouxiella silvae</name>
    <dbReference type="NCBI Taxonomy" id="1646373"/>
    <lineage>
        <taxon>Bacteria</taxon>
        <taxon>Pseudomonadati</taxon>
        <taxon>Pseudomonadota</taxon>
        <taxon>Gammaproteobacteria</taxon>
        <taxon>Enterobacterales</taxon>
        <taxon>Yersiniaceae</taxon>
        <taxon>Rouxiella</taxon>
    </lineage>
</organism>
<sequence>MKPELTLGVSLKMYFGYQQTLEWSRQIAEIVSHHPATRDGNIELFVFPSLPAIAGTLEAFRDTPVKVGAQNMFWEDTGAYTGEVSGAMLHEMGCGYVEIGHAERRRYFAETDRQIADKTTAALRNQLIPVICMGEAERCSAAEAIEQAVEQAHQALGPAEKLGLTGDAILAYEPQWAIGAKEPASAEFIGEVCQGLAERLARDASGARRVIYGGSAGPGLLSQLGRRSGGLFLGRFSHQPAAYKAILDEAFTLLNASTKGNG</sequence>
<comment type="caution">
    <text evidence="3">The sequence shown here is derived from an EMBL/GenBank/DDBJ whole genome shotgun (WGS) entry which is preliminary data.</text>
</comment>
<comment type="subunit">
    <text evidence="2">Homodimer.</text>
</comment>
<comment type="pathway">
    <text evidence="2">Carbohydrate degradation; glycolysis; D-glyceraldehyde 3-phosphate from glycerone phosphate: step 1/1.</text>
</comment>
<dbReference type="GO" id="GO:0004807">
    <property type="term" value="F:triose-phosphate isomerase activity"/>
    <property type="evidence" value="ECO:0007669"/>
    <property type="project" value="UniProtKB-EC"/>
</dbReference>
<dbReference type="SUPFAM" id="SSF51351">
    <property type="entry name" value="Triosephosphate isomerase (TIM)"/>
    <property type="match status" value="1"/>
</dbReference>
<dbReference type="RefSeq" id="WP_055773889.1">
    <property type="nucleotide sequence ID" value="NZ_CBCSCF010000008.1"/>
</dbReference>
<dbReference type="GO" id="GO:0006094">
    <property type="term" value="P:gluconeogenesis"/>
    <property type="evidence" value="ECO:0007669"/>
    <property type="project" value="UniProtKB-KW"/>
</dbReference>
<dbReference type="EMBL" id="JADMKS010000003">
    <property type="protein sequence ID" value="MBF6636757.1"/>
    <property type="molecule type" value="Genomic_DNA"/>
</dbReference>
<dbReference type="InterPro" id="IPR000652">
    <property type="entry name" value="Triosephosphate_isomerase"/>
</dbReference>
<evidence type="ECO:0000256" key="2">
    <source>
        <dbReference type="RuleBase" id="RU363013"/>
    </source>
</evidence>
<keyword evidence="2" id="KW-0324">Glycolysis</keyword>
<reference evidence="3" key="3">
    <citation type="submission" date="2020-11" db="EMBL/GenBank/DDBJ databases">
        <authorList>
            <person name="Lee S.D."/>
        </authorList>
    </citation>
    <scope>NUCLEOTIDE SEQUENCE</scope>
    <source>
        <strain evidence="3">SAP-2</strain>
    </source>
</reference>
<dbReference type="PROSITE" id="PS51440">
    <property type="entry name" value="TIM_2"/>
    <property type="match status" value="1"/>
</dbReference>
<dbReference type="InterPro" id="IPR013785">
    <property type="entry name" value="Aldolase_TIM"/>
</dbReference>
<keyword evidence="2" id="KW-0312">Gluconeogenesis</keyword>
<comment type="pathway">
    <text evidence="2">Carbohydrate biosynthesis; gluconeogenesis.</text>
</comment>
<gene>
    <name evidence="4" type="ORF">BS639_12665</name>
    <name evidence="3" type="ORF">ITX54_08850</name>
</gene>
<dbReference type="GO" id="GO:0046166">
    <property type="term" value="P:glyceraldehyde-3-phosphate biosynthetic process"/>
    <property type="evidence" value="ECO:0007669"/>
    <property type="project" value="TreeGrafter"/>
</dbReference>
<evidence type="ECO:0000313" key="5">
    <source>
        <dbReference type="Proteomes" id="UP000192722"/>
    </source>
</evidence>
<keyword evidence="5" id="KW-1185">Reference proteome</keyword>
<dbReference type="Pfam" id="PF00121">
    <property type="entry name" value="TIM"/>
    <property type="match status" value="1"/>
</dbReference>
<evidence type="ECO:0000256" key="1">
    <source>
        <dbReference type="ARBA" id="ARBA00023235"/>
    </source>
</evidence>
<dbReference type="CDD" id="cd00311">
    <property type="entry name" value="TIM"/>
    <property type="match status" value="1"/>
</dbReference>
<dbReference type="EC" id="5.3.1.1" evidence="2"/>
<comment type="similarity">
    <text evidence="2">Belongs to the triosephosphate isomerase family.</text>
</comment>
<name>A0AA40X136_9GAMM</name>
<reference evidence="3" key="4">
    <citation type="submission" date="2022-09" db="EMBL/GenBank/DDBJ databases">
        <title>Rouxiella aceris sp. nov., isolated from tree sap and emended description of the genus Rhouxiella.</title>
        <authorList>
            <person name="Kim I.S."/>
        </authorList>
    </citation>
    <scope>NUCLEOTIDE SEQUENCE</scope>
    <source>
        <strain evidence="3">SAP-2</strain>
    </source>
</reference>
<accession>A0AA40X136</accession>
<dbReference type="EMBL" id="MRWD01000027">
    <property type="protein sequence ID" value="ORJ20930.1"/>
    <property type="molecule type" value="Genomic_DNA"/>
</dbReference>
<dbReference type="AlphaFoldDB" id="A0AA40X136"/>
<dbReference type="GO" id="GO:0019563">
    <property type="term" value="P:glycerol catabolic process"/>
    <property type="evidence" value="ECO:0007669"/>
    <property type="project" value="TreeGrafter"/>
</dbReference>
<evidence type="ECO:0000313" key="6">
    <source>
        <dbReference type="Proteomes" id="UP000705283"/>
    </source>
</evidence>